<evidence type="ECO:0000313" key="3">
    <source>
        <dbReference type="EMBL" id="KAK7196915.1"/>
    </source>
</evidence>
<feature type="domain" description="Complex 1 LYR protein" evidence="2">
    <location>
        <begin position="18"/>
        <end position="66"/>
    </location>
</feature>
<dbReference type="GO" id="GO:1990221">
    <property type="term" value="C:L-cysteine desulfurase complex"/>
    <property type="evidence" value="ECO:0007669"/>
    <property type="project" value="TreeGrafter"/>
</dbReference>
<dbReference type="Proteomes" id="UP001430356">
    <property type="component" value="Unassembled WGS sequence"/>
</dbReference>
<dbReference type="GO" id="GO:0005739">
    <property type="term" value="C:mitochondrion"/>
    <property type="evidence" value="ECO:0007669"/>
    <property type="project" value="TreeGrafter"/>
</dbReference>
<proteinExistence type="inferred from homology"/>
<dbReference type="InterPro" id="IPR045297">
    <property type="entry name" value="Complex1_LYR_LYRM4"/>
</dbReference>
<comment type="caution">
    <text evidence="3">The sequence shown here is derived from an EMBL/GenBank/DDBJ whole genome shotgun (WGS) entry which is preliminary data.</text>
</comment>
<dbReference type="GO" id="GO:0016226">
    <property type="term" value="P:iron-sulfur cluster assembly"/>
    <property type="evidence" value="ECO:0007669"/>
    <property type="project" value="InterPro"/>
</dbReference>
<dbReference type="PANTHER" id="PTHR13166">
    <property type="entry name" value="PROTEIN C6ORF149"/>
    <property type="match status" value="1"/>
</dbReference>
<dbReference type="CDD" id="cd20264">
    <property type="entry name" value="Complex1_LYR_LYRM4"/>
    <property type="match status" value="1"/>
</dbReference>
<comment type="similarity">
    <text evidence="1">Belongs to the complex I LYR family.</text>
</comment>
<dbReference type="AlphaFoldDB" id="A0AAW0ERS4"/>
<protein>
    <submittedName>
        <fullName evidence="3">Iron-sulfur cluster assembly protein</fullName>
    </submittedName>
</protein>
<name>A0AAW0ERS4_9TRYP</name>
<organism evidence="3 4">
    <name type="scientific">Novymonas esmeraldas</name>
    <dbReference type="NCBI Taxonomy" id="1808958"/>
    <lineage>
        <taxon>Eukaryota</taxon>
        <taxon>Discoba</taxon>
        <taxon>Euglenozoa</taxon>
        <taxon>Kinetoplastea</taxon>
        <taxon>Metakinetoplastina</taxon>
        <taxon>Trypanosomatida</taxon>
        <taxon>Trypanosomatidae</taxon>
        <taxon>Novymonas</taxon>
    </lineage>
</organism>
<accession>A0AAW0ERS4</accession>
<dbReference type="InterPro" id="IPR051522">
    <property type="entry name" value="ISC_assembly_LYR"/>
</dbReference>
<keyword evidence="4" id="KW-1185">Reference proteome</keyword>
<sequence length="107" mass="12278">MSAPAPVVHKSVERLRGQMIRTARGFRDYNFRHYFVQHVKDDFAAIALLPVEAQKKFAAAEGREKLRQLQRMVVVNQMYANRPVYIDSIAQKSHDKQSASPGRPIIE</sequence>
<evidence type="ECO:0000313" key="4">
    <source>
        <dbReference type="Proteomes" id="UP001430356"/>
    </source>
</evidence>
<evidence type="ECO:0000259" key="2">
    <source>
        <dbReference type="Pfam" id="PF05347"/>
    </source>
</evidence>
<evidence type="ECO:0000256" key="1">
    <source>
        <dbReference type="ARBA" id="ARBA00009508"/>
    </source>
</evidence>
<dbReference type="InterPro" id="IPR008011">
    <property type="entry name" value="Complex1_LYR_dom"/>
</dbReference>
<gene>
    <name evidence="3" type="ORF">NESM_000633500</name>
</gene>
<reference evidence="3 4" key="1">
    <citation type="journal article" date="2021" name="MBio">
        <title>A New Model Trypanosomatid, Novymonas esmeraldas: Genomic Perception of Its 'Candidatus Pandoraea novymonadis' Endosymbiont.</title>
        <authorList>
            <person name="Zakharova A."/>
            <person name="Saura A."/>
            <person name="Butenko A."/>
            <person name="Podesvova L."/>
            <person name="Warmusova S."/>
            <person name="Kostygov A.Y."/>
            <person name="Nenarokova A."/>
            <person name="Lukes J."/>
            <person name="Opperdoes F.R."/>
            <person name="Yurchenko V."/>
        </authorList>
    </citation>
    <scope>NUCLEOTIDE SEQUENCE [LARGE SCALE GENOMIC DNA]</scope>
    <source>
        <strain evidence="3 4">E262AT.01</strain>
    </source>
</reference>
<dbReference type="EMBL" id="JAECZO010000089">
    <property type="protein sequence ID" value="KAK7196915.1"/>
    <property type="molecule type" value="Genomic_DNA"/>
</dbReference>
<dbReference type="PANTHER" id="PTHR13166:SF7">
    <property type="entry name" value="LYR MOTIF-CONTAINING PROTEIN 4"/>
    <property type="match status" value="1"/>
</dbReference>
<dbReference type="Pfam" id="PF05347">
    <property type="entry name" value="Complex1_LYR"/>
    <property type="match status" value="1"/>
</dbReference>